<evidence type="ECO:0000256" key="5">
    <source>
        <dbReference type="ARBA" id="ARBA00022982"/>
    </source>
</evidence>
<keyword evidence="11" id="KW-1185">Reference proteome</keyword>
<evidence type="ECO:0000256" key="4">
    <source>
        <dbReference type="ARBA" id="ARBA00022723"/>
    </source>
</evidence>
<accession>A0ABT2AKS8</accession>
<evidence type="ECO:0000313" key="11">
    <source>
        <dbReference type="Proteomes" id="UP001206572"/>
    </source>
</evidence>
<reference evidence="10 11" key="1">
    <citation type="submission" date="2022-08" db="EMBL/GenBank/DDBJ databases">
        <title>Reclassification of Massilia species as members of the genera Telluria, Duganella, Pseudoduganella, Mokoshia gen. nov. and Zemynaea gen. nov. using orthogonal and non-orthogonal genome-based approaches.</title>
        <authorList>
            <person name="Bowman J.P."/>
        </authorList>
    </citation>
    <scope>NUCLEOTIDE SEQUENCE [LARGE SCALE GENOMIC DNA]</scope>
    <source>
        <strain evidence="10 11">JCM 31661</strain>
    </source>
</reference>
<protein>
    <submittedName>
        <fullName evidence="10">2Fe-2S iron-sulfur cluster-binding protein</fullName>
    </submittedName>
</protein>
<dbReference type="SUPFAM" id="SSF54292">
    <property type="entry name" value="2Fe-2S ferredoxin-like"/>
    <property type="match status" value="1"/>
</dbReference>
<keyword evidence="3" id="KW-0001">2Fe-2S</keyword>
<dbReference type="Proteomes" id="UP001206572">
    <property type="component" value="Unassembled WGS sequence"/>
</dbReference>
<feature type="domain" description="2Fe-2S ferredoxin-type" evidence="9">
    <location>
        <begin position="4"/>
        <end position="93"/>
    </location>
</feature>
<sequence length="98" mass="10411">MNLHTIVLHPSGLSFTVDSDTALLIAAESAGIELPSSCRNGTCRTCICRVKSGAAAHLIAWPGLSFDEKAEGYILPCVAVARGDLEIEAPLARRIEFT</sequence>
<keyword evidence="5" id="KW-0249">Electron transport</keyword>
<evidence type="ECO:0000256" key="3">
    <source>
        <dbReference type="ARBA" id="ARBA00022714"/>
    </source>
</evidence>
<comment type="caution">
    <text evidence="10">The sequence shown here is derived from an EMBL/GenBank/DDBJ whole genome shotgun (WGS) entry which is preliminary data.</text>
</comment>
<dbReference type="InterPro" id="IPR012675">
    <property type="entry name" value="Beta-grasp_dom_sf"/>
</dbReference>
<dbReference type="PROSITE" id="PS51085">
    <property type="entry name" value="2FE2S_FER_2"/>
    <property type="match status" value="1"/>
</dbReference>
<evidence type="ECO:0000256" key="1">
    <source>
        <dbReference type="ARBA" id="ARBA00007874"/>
    </source>
</evidence>
<keyword evidence="4" id="KW-0479">Metal-binding</keyword>
<organism evidence="10 11">
    <name type="scientific">Massilia agri</name>
    <dbReference type="NCBI Taxonomy" id="1886785"/>
    <lineage>
        <taxon>Bacteria</taxon>
        <taxon>Pseudomonadati</taxon>
        <taxon>Pseudomonadota</taxon>
        <taxon>Betaproteobacteria</taxon>
        <taxon>Burkholderiales</taxon>
        <taxon>Oxalobacteraceae</taxon>
        <taxon>Telluria group</taxon>
        <taxon>Massilia</taxon>
    </lineage>
</organism>
<evidence type="ECO:0000256" key="8">
    <source>
        <dbReference type="ARBA" id="ARBA00034078"/>
    </source>
</evidence>
<evidence type="ECO:0000313" key="10">
    <source>
        <dbReference type="EMBL" id="MCS0596856.1"/>
    </source>
</evidence>
<dbReference type="RefSeq" id="WP_258827889.1">
    <property type="nucleotide sequence ID" value="NZ_JANUHA010000006.1"/>
</dbReference>
<dbReference type="EMBL" id="JANUHA010000006">
    <property type="protein sequence ID" value="MCS0596856.1"/>
    <property type="molecule type" value="Genomic_DNA"/>
</dbReference>
<keyword evidence="7" id="KW-0411">Iron-sulfur</keyword>
<dbReference type="Pfam" id="PF00111">
    <property type="entry name" value="Fer2"/>
    <property type="match status" value="1"/>
</dbReference>
<proteinExistence type="inferred from homology"/>
<evidence type="ECO:0000259" key="9">
    <source>
        <dbReference type="PROSITE" id="PS51085"/>
    </source>
</evidence>
<keyword evidence="6" id="KW-0408">Iron</keyword>
<evidence type="ECO:0000256" key="2">
    <source>
        <dbReference type="ARBA" id="ARBA00022448"/>
    </source>
</evidence>
<evidence type="ECO:0000256" key="7">
    <source>
        <dbReference type="ARBA" id="ARBA00023014"/>
    </source>
</evidence>
<dbReference type="PANTHER" id="PTHR43112:SF3">
    <property type="entry name" value="FERREDOXIN-2, CHLOROPLASTIC"/>
    <property type="match status" value="1"/>
</dbReference>
<gene>
    <name evidence="10" type="ORF">NX780_10885</name>
</gene>
<dbReference type="CDD" id="cd00207">
    <property type="entry name" value="fer2"/>
    <property type="match status" value="1"/>
</dbReference>
<name>A0ABT2AKS8_9BURK</name>
<dbReference type="PANTHER" id="PTHR43112">
    <property type="entry name" value="FERREDOXIN"/>
    <property type="match status" value="1"/>
</dbReference>
<dbReference type="Gene3D" id="3.10.20.30">
    <property type="match status" value="1"/>
</dbReference>
<comment type="similarity">
    <text evidence="1">Belongs to the 2Fe2S plant-type ferredoxin family.</text>
</comment>
<keyword evidence="2" id="KW-0813">Transport</keyword>
<comment type="cofactor">
    <cofactor evidence="8">
        <name>[2Fe-2S] cluster</name>
        <dbReference type="ChEBI" id="CHEBI:190135"/>
    </cofactor>
</comment>
<dbReference type="InterPro" id="IPR001041">
    <property type="entry name" value="2Fe-2S_ferredoxin-type"/>
</dbReference>
<evidence type="ECO:0000256" key="6">
    <source>
        <dbReference type="ARBA" id="ARBA00023004"/>
    </source>
</evidence>
<dbReference type="InterPro" id="IPR036010">
    <property type="entry name" value="2Fe-2S_ferredoxin-like_sf"/>
</dbReference>